<evidence type="ECO:0000313" key="4">
    <source>
        <dbReference type="EMBL" id="ABA93473.1"/>
    </source>
</evidence>
<dbReference type="AlphaFoldDB" id="Q2R4S0"/>
<reference evidence="4" key="1">
    <citation type="journal article" date="2005" name="BMC Biol.">
        <title>The sequence of rice chromosomes 11 and 12, rich in disease resistance genes and recent gene duplications.</title>
        <authorList>
            <consortium name="The rice chromosomes 11 and 12 sequencing consortia"/>
        </authorList>
    </citation>
    <scope>NUCLEOTIDE SEQUENCE [LARGE SCALE GENOMIC DNA]</scope>
</reference>
<name>Q2R4S0_ORYSJ</name>
<organism evidence="4">
    <name type="scientific">Oryza sativa subsp. japonica</name>
    <name type="common">Rice</name>
    <dbReference type="NCBI Taxonomy" id="39947"/>
    <lineage>
        <taxon>Eukaryota</taxon>
        <taxon>Viridiplantae</taxon>
        <taxon>Streptophyta</taxon>
        <taxon>Embryophyta</taxon>
        <taxon>Tracheophyta</taxon>
        <taxon>Spermatophyta</taxon>
        <taxon>Magnoliopsida</taxon>
        <taxon>Liliopsida</taxon>
        <taxon>Poales</taxon>
        <taxon>Poaceae</taxon>
        <taxon>BOP clade</taxon>
        <taxon>Oryzoideae</taxon>
        <taxon>Oryzeae</taxon>
        <taxon>Oryzinae</taxon>
        <taxon>Oryza</taxon>
        <taxon>Oryza sativa</taxon>
    </lineage>
</organism>
<dbReference type="InterPro" id="IPR004242">
    <property type="entry name" value="Transposase_21"/>
</dbReference>
<sequence length="849" mass="97977">MEEDEVEDDNIPDFAQYAGFEGNQTGEEERDADGNDVPDDLVQMLQDAKEDCESEKGAHKLDKMLEDHRMSLYPGCEQGHKKLDTTLEFLQWKAKNALRYKIRRDDPGEVDGQLTKKRIPAKVMWYFPIIPRLRRLFRNKGNARMMRWHAEERQQDGMLRHPADGSQWRNIDRKFKDFGKDARNIWFGLSTDGMNLFGEMSSGHSTWPITICIYNLPPWLCMKRKYIMMPIIIQGPKQPGNDIDVYLRPLVEDLKLLWKKEGVPMWDEDKQEEFNLRALLFVTINDWPAVSNLSGQSNKVYKACTHCMDEIESTYFKHYRKVVYMGHRRFHATNHSVQKKGKHYEHKADHRPGSQPIESEDGYAAMWKKNSIFWELPYWEFLDVRHAINVMHLTKYLCVNLLGFLGVYGKSKDTLEARNDLKHMEQRGDLHLEPKEKGSHYLSPASYTLSKAEKESMFECLESIKVPSGYSTNIKRIISTKEKKFTNLKSHDCHVLMTQLLPVVIRGILPDNVRATITKLYAFMNAISQKISILRPVYLHNMLPFERYMGVLKKYVRNRARLEASITKVYGTEEVIEFCVEFIEDLRPIGVPESRHEGRLRGKGTLGRKAIMMVDNNLFRKAHFTVLQQSSLVAPYIEEHLALVRARNIGKSDAWITRHHIDTFPAWLRQHLIGNETINQQLAFLVRGPSGSIATVQGYEINGYTFYTRAQDMKSTNQNNAIRIDAMGHDRTTGTSYGSIEDIWELDYGPLKVPLFRCQWVRLTGGGATINDSGMTTVDLNNVGYSDKPFVLANDVTQVLYVKDMSSKGKKGRGPDEPKRHVVLPGKRKIVGVEDKTDEDYDQLNGQRA</sequence>
<feature type="compositionally biased region" description="Acidic residues" evidence="1">
    <location>
        <begin position="26"/>
        <end position="39"/>
    </location>
</feature>
<reference evidence="4" key="2">
    <citation type="submission" date="2005-04" db="EMBL/GenBank/DDBJ databases">
        <authorList>
            <person name="Buell C.R."/>
            <person name="Wing R.A."/>
            <person name="McCombie W.A."/>
            <person name="Ouyang S."/>
        </authorList>
    </citation>
    <scope>NUCLEOTIDE SEQUENCE</scope>
</reference>
<dbReference type="Pfam" id="PF13952">
    <property type="entry name" value="DUF4216"/>
    <property type="match status" value="1"/>
</dbReference>
<protein>
    <submittedName>
        <fullName evidence="4">Transposon protein, putative, CACTA, En/Spm sub-class</fullName>
    </submittedName>
</protein>
<feature type="domain" description="DUF4218" evidence="3">
    <location>
        <begin position="530"/>
        <end position="587"/>
    </location>
</feature>
<proteinExistence type="predicted"/>
<evidence type="ECO:0000259" key="3">
    <source>
        <dbReference type="Pfam" id="PF13960"/>
    </source>
</evidence>
<feature type="domain" description="DUF4216" evidence="2">
    <location>
        <begin position="744"/>
        <end position="808"/>
    </location>
</feature>
<reference evidence="4" key="3">
    <citation type="submission" date="2006-01" db="EMBL/GenBank/DDBJ databases">
        <authorList>
            <person name="Buell R."/>
        </authorList>
    </citation>
    <scope>NUCLEOTIDE SEQUENCE</scope>
</reference>
<dbReference type="Pfam" id="PF02992">
    <property type="entry name" value="Transposase_21"/>
    <property type="match status" value="1"/>
</dbReference>
<dbReference type="PANTHER" id="PTHR48258:SF9">
    <property type="entry name" value="OS01G0348150 PROTEIN"/>
    <property type="match status" value="1"/>
</dbReference>
<evidence type="ECO:0000259" key="2">
    <source>
        <dbReference type="Pfam" id="PF13952"/>
    </source>
</evidence>
<dbReference type="Pfam" id="PF13960">
    <property type="entry name" value="DUF4218"/>
    <property type="match status" value="1"/>
</dbReference>
<accession>Q2R4S0</accession>
<dbReference type="InterPro" id="IPR025312">
    <property type="entry name" value="DUF4216"/>
</dbReference>
<dbReference type="InterPro" id="IPR025452">
    <property type="entry name" value="DUF4218"/>
</dbReference>
<evidence type="ECO:0000256" key="1">
    <source>
        <dbReference type="SAM" id="MobiDB-lite"/>
    </source>
</evidence>
<feature type="region of interest" description="Disordered" evidence="1">
    <location>
        <begin position="1"/>
        <end position="39"/>
    </location>
</feature>
<feature type="compositionally biased region" description="Acidic residues" evidence="1">
    <location>
        <begin position="1"/>
        <end position="11"/>
    </location>
</feature>
<dbReference type="EMBL" id="DP000010">
    <property type="protein sequence ID" value="ABA93473.1"/>
    <property type="molecule type" value="Genomic_DNA"/>
</dbReference>
<dbReference type="PANTHER" id="PTHR48258">
    <property type="entry name" value="DUF4218 DOMAIN-CONTAINING PROTEIN-RELATED"/>
    <property type="match status" value="1"/>
</dbReference>
<gene>
    <name evidence="4" type="ordered locus">LOC_Os11g27520</name>
</gene>